<evidence type="ECO:0000256" key="3">
    <source>
        <dbReference type="SAM" id="Phobius"/>
    </source>
</evidence>
<dbReference type="Gene3D" id="3.30.70.270">
    <property type="match status" value="1"/>
</dbReference>
<dbReference type="CDD" id="cd01949">
    <property type="entry name" value="GGDEF"/>
    <property type="match status" value="1"/>
</dbReference>
<dbReference type="InterPro" id="IPR019734">
    <property type="entry name" value="TPR_rpt"/>
</dbReference>
<dbReference type="SUPFAM" id="SSF55073">
    <property type="entry name" value="Nucleotide cyclase"/>
    <property type="match status" value="1"/>
</dbReference>
<evidence type="ECO:0000256" key="2">
    <source>
        <dbReference type="ARBA" id="ARBA00034247"/>
    </source>
</evidence>
<dbReference type="PROSITE" id="PS50887">
    <property type="entry name" value="GGDEF"/>
    <property type="match status" value="1"/>
</dbReference>
<dbReference type="InterPro" id="IPR011990">
    <property type="entry name" value="TPR-like_helical_dom_sf"/>
</dbReference>
<dbReference type="EC" id="2.7.7.65" evidence="1"/>
<organism evidence="5 6">
    <name type="scientific">Colwellia ponticola</name>
    <dbReference type="NCBI Taxonomy" id="2304625"/>
    <lineage>
        <taxon>Bacteria</taxon>
        <taxon>Pseudomonadati</taxon>
        <taxon>Pseudomonadota</taxon>
        <taxon>Gammaproteobacteria</taxon>
        <taxon>Alteromonadales</taxon>
        <taxon>Colwelliaceae</taxon>
        <taxon>Colwellia</taxon>
    </lineage>
</organism>
<dbReference type="InterPro" id="IPR000160">
    <property type="entry name" value="GGDEF_dom"/>
</dbReference>
<sequence length="622" mass="70296">MPITAQEKSAQEKAVHGQFNQVAEQVKELKKRDLALSLKRLNVYQNKLSTLTVEQNLVYFKLLTEIKIEQNSYRAAKNTANKGLSVAKKLVSPSILISELLYLKGFALESLGDIPQATKEYKRGLEVAESLHNKIQIAAGLINLGAIAYLTDDFKRSLVLLNDAYNIAKQTDDEKLKGNANTELGIVYSHLLQDEQSMAYYQQSYLHFKKAGMLLAAHSSLHNIAINHIRNKNYQQAIIVFNTIIAEFTQDTPSESMFNVYLGVAWAHLKKTASNPDAAYRYLLIAKKHLQLTEKYDYQLQYYYNEANILYELGRYDEVLMSIGRVEKIITKYPASTIIKKQRYVRMIKLKAKVFYQQGKYKQAYQTQSSVIALTDKLYENEDSLSVTQVRLKLEAEQADKQGKILQSQKVRYEASLSKANLENKALRIYIIISILIVLSFSWVLIKLMQSQHKLNITSRIDDLTGVANRYSLLSKSEEAFKRAKKNQEQLSVLLIEVGHLQEINDKFGYSIGDTVLAEIASLGANIMRKSDIFGRFGGKVFMVCLPRADMASAIEIAERVRLGVKQHAWTFITIDNDTIEKVSISIGIATLTNDNDLVSLIAKAETQLAQAKTSGKNKVCS</sequence>
<dbReference type="InterPro" id="IPR043128">
    <property type="entry name" value="Rev_trsase/Diguanyl_cyclase"/>
</dbReference>
<dbReference type="OrthoDB" id="6191081at2"/>
<evidence type="ECO:0000313" key="5">
    <source>
        <dbReference type="EMBL" id="TMM47964.1"/>
    </source>
</evidence>
<dbReference type="InterPro" id="IPR050469">
    <property type="entry name" value="Diguanylate_Cyclase"/>
</dbReference>
<keyword evidence="6" id="KW-1185">Reference proteome</keyword>
<comment type="caution">
    <text evidence="5">The sequence shown here is derived from an EMBL/GenBank/DDBJ whole genome shotgun (WGS) entry which is preliminary data.</text>
</comment>
<keyword evidence="3" id="KW-0812">Transmembrane</keyword>
<dbReference type="SMART" id="SM00028">
    <property type="entry name" value="TPR"/>
    <property type="match status" value="6"/>
</dbReference>
<dbReference type="EMBL" id="SZVP01000001">
    <property type="protein sequence ID" value="TMM47964.1"/>
    <property type="molecule type" value="Genomic_DNA"/>
</dbReference>
<dbReference type="Proteomes" id="UP000307702">
    <property type="component" value="Unassembled WGS sequence"/>
</dbReference>
<evidence type="ECO:0000256" key="1">
    <source>
        <dbReference type="ARBA" id="ARBA00012528"/>
    </source>
</evidence>
<proteinExistence type="predicted"/>
<dbReference type="SUPFAM" id="SSF48452">
    <property type="entry name" value="TPR-like"/>
    <property type="match status" value="2"/>
</dbReference>
<dbReference type="Gene3D" id="1.25.40.10">
    <property type="entry name" value="Tetratricopeptide repeat domain"/>
    <property type="match status" value="2"/>
</dbReference>
<keyword evidence="3" id="KW-1133">Transmembrane helix</keyword>
<dbReference type="InterPro" id="IPR029787">
    <property type="entry name" value="Nucleotide_cyclase"/>
</dbReference>
<keyword evidence="3" id="KW-0472">Membrane</keyword>
<dbReference type="NCBIfam" id="TIGR00254">
    <property type="entry name" value="GGDEF"/>
    <property type="match status" value="1"/>
</dbReference>
<reference evidence="5 6" key="1">
    <citation type="submission" date="2019-05" db="EMBL/GenBank/DDBJ databases">
        <title>Colwellia ponticola sp. nov., isolated from seawater.</title>
        <authorList>
            <person name="Yoon J.-H."/>
        </authorList>
    </citation>
    <scope>NUCLEOTIDE SEQUENCE [LARGE SCALE GENOMIC DNA]</scope>
    <source>
        <strain evidence="5 6">OISW-25</strain>
    </source>
</reference>
<dbReference type="AlphaFoldDB" id="A0A8H2JRQ8"/>
<dbReference type="PANTHER" id="PTHR45138">
    <property type="entry name" value="REGULATORY COMPONENTS OF SENSORY TRANSDUCTION SYSTEM"/>
    <property type="match status" value="1"/>
</dbReference>
<dbReference type="Pfam" id="PF00990">
    <property type="entry name" value="GGDEF"/>
    <property type="match status" value="1"/>
</dbReference>
<accession>A0A8H2JRQ8</accession>
<evidence type="ECO:0000259" key="4">
    <source>
        <dbReference type="PROSITE" id="PS50887"/>
    </source>
</evidence>
<evidence type="ECO:0000313" key="6">
    <source>
        <dbReference type="Proteomes" id="UP000307702"/>
    </source>
</evidence>
<dbReference type="GO" id="GO:0052621">
    <property type="term" value="F:diguanylate cyclase activity"/>
    <property type="evidence" value="ECO:0007669"/>
    <property type="project" value="UniProtKB-EC"/>
</dbReference>
<feature type="transmembrane region" description="Helical" evidence="3">
    <location>
        <begin position="427"/>
        <end position="446"/>
    </location>
</feature>
<gene>
    <name evidence="5" type="ORF">FCS21_00530</name>
</gene>
<dbReference type="SMART" id="SM00267">
    <property type="entry name" value="GGDEF"/>
    <property type="match status" value="1"/>
</dbReference>
<dbReference type="PANTHER" id="PTHR45138:SF9">
    <property type="entry name" value="DIGUANYLATE CYCLASE DGCM-RELATED"/>
    <property type="match status" value="1"/>
</dbReference>
<comment type="catalytic activity">
    <reaction evidence="2">
        <text>2 GTP = 3',3'-c-di-GMP + 2 diphosphate</text>
        <dbReference type="Rhea" id="RHEA:24898"/>
        <dbReference type="ChEBI" id="CHEBI:33019"/>
        <dbReference type="ChEBI" id="CHEBI:37565"/>
        <dbReference type="ChEBI" id="CHEBI:58805"/>
        <dbReference type="EC" id="2.7.7.65"/>
    </reaction>
</comment>
<protein>
    <recommendedName>
        <fullName evidence="1">diguanylate cyclase</fullName>
        <ecNumber evidence="1">2.7.7.65</ecNumber>
    </recommendedName>
</protein>
<feature type="domain" description="GGDEF" evidence="4">
    <location>
        <begin position="489"/>
        <end position="622"/>
    </location>
</feature>
<name>A0A8H2JRQ8_9GAMM</name>